<dbReference type="SMART" id="SM00333">
    <property type="entry name" value="TUDOR"/>
    <property type="match status" value="1"/>
</dbReference>
<accession>A0A0R3RVW2</accession>
<dbReference type="PROSITE" id="PS50304">
    <property type="entry name" value="TUDOR"/>
    <property type="match status" value="1"/>
</dbReference>
<dbReference type="Pfam" id="PF06003">
    <property type="entry name" value="SMN_Tudor"/>
    <property type="match status" value="1"/>
</dbReference>
<evidence type="ECO:0000256" key="5">
    <source>
        <dbReference type="ARBA" id="ARBA00023187"/>
    </source>
</evidence>
<evidence type="ECO:0000256" key="2">
    <source>
        <dbReference type="ARBA" id="ARBA00005371"/>
    </source>
</evidence>
<evidence type="ECO:0000256" key="4">
    <source>
        <dbReference type="ARBA" id="ARBA00022664"/>
    </source>
</evidence>
<dbReference type="GO" id="GO:0051537">
    <property type="term" value="F:2 iron, 2 sulfur cluster binding"/>
    <property type="evidence" value="ECO:0007669"/>
    <property type="project" value="TreeGrafter"/>
</dbReference>
<dbReference type="AlphaFoldDB" id="A0A0R3RVW2"/>
<dbReference type="InterPro" id="IPR017870">
    <property type="entry name" value="FeS_cluster_insertion_CS"/>
</dbReference>
<dbReference type="GO" id="GO:0006397">
    <property type="term" value="P:mRNA processing"/>
    <property type="evidence" value="ECO:0007669"/>
    <property type="project" value="UniProtKB-KW"/>
</dbReference>
<keyword evidence="4" id="KW-0507">mRNA processing</keyword>
<dbReference type="GO" id="GO:0005739">
    <property type="term" value="C:mitochondrion"/>
    <property type="evidence" value="ECO:0007669"/>
    <property type="project" value="TreeGrafter"/>
</dbReference>
<name>A0A0R3RVW2_9BILA</name>
<sequence>MKANFATILYMCLKRNFTHMSENELEELLIREGWPINGKQLSDFLGGPISRIQDVNQLKRQLLDADMHEYALPLLSERINRQLGEFKGPLVVQVVKPRNVSYPKYSETTHTDGLVKIQISDGFSSIQALLFEPIPKLNAETPPGTKLCLVGKIPIENGMLLINGINCQVLGGNVEKMIEKWNMKKNWLQKPMRTTEGSAPKWIQFSKQRQPQSSLPINATDRMFRASDVINGLSKIDERDDDFSAARKAQIEQVVENNAIKTFARSQLKPKLLGNAASTSCNSSCKKDPTIKAKPDVENTNRLQRPSNPPTLFDFMQSKVPISDKSFWQQNHGNQELEKTEANAEIQEMDRSRRNKYNEKGFRNRQTVDNGTGSRVIEISNSNRYRKQPYRRLERERNSATNVAADKFRSNCADDQSKVEINMFNFAELSALNISPVDNGQVNVSKDRNTPQKTIYFENKSHDYQHNAVYRQMYEKQQSQHRHQQTFDNMVLNGGTPPVWKIGDKCLAPWSDGQFYPSTLVSMGPADMCTVEYDEYGNRSSVPVGLLKHMIPRYASTAARVIKGTIRHGVSSKVALWLTPEAVKRVKYLLSKQPETTALKISVRQRGCNGLTYTLDYAEQRAKFDEEVVQDGVRLWIDPKAQLTLLGSEMDYVEDRLSSEFVFRNPNIKSTCGCGESFSI</sequence>
<comment type="similarity">
    <text evidence="2">Belongs to the SMN family.</text>
</comment>
<keyword evidence="5" id="KW-0508">mRNA splicing</keyword>
<dbReference type="Gene3D" id="2.30.30.140">
    <property type="match status" value="1"/>
</dbReference>
<feature type="domain" description="Tudor" evidence="8">
    <location>
        <begin position="499"/>
        <end position="557"/>
    </location>
</feature>
<dbReference type="GO" id="GO:0003723">
    <property type="term" value="F:RNA binding"/>
    <property type="evidence" value="ECO:0007669"/>
    <property type="project" value="InterPro"/>
</dbReference>
<dbReference type="InterPro" id="IPR050322">
    <property type="entry name" value="Fe-S_cluster_asmbl/transfer"/>
</dbReference>
<evidence type="ECO:0000256" key="7">
    <source>
        <dbReference type="ARBA" id="ARBA00039743"/>
    </source>
</evidence>
<protein>
    <recommendedName>
        <fullName evidence="7">Iron-sulfur cluster assembly 1 homolog, mitochondrial</fullName>
    </recommendedName>
</protein>
<dbReference type="InterPro" id="IPR013894">
    <property type="entry name" value="RMI1_OB"/>
</dbReference>
<evidence type="ECO:0000313" key="9">
    <source>
        <dbReference type="Proteomes" id="UP000050640"/>
    </source>
</evidence>
<comment type="subcellular location">
    <subcellularLocation>
        <location evidence="1">Nucleus</location>
        <location evidence="1">Cajal body</location>
    </subcellularLocation>
</comment>
<dbReference type="PROSITE" id="PS01152">
    <property type="entry name" value="HESB"/>
    <property type="match status" value="1"/>
</dbReference>
<dbReference type="Pfam" id="PF08585">
    <property type="entry name" value="RMI1_N_C"/>
    <property type="match status" value="1"/>
</dbReference>
<dbReference type="SMART" id="SM01161">
    <property type="entry name" value="DUF1767"/>
    <property type="match status" value="1"/>
</dbReference>
<dbReference type="PANTHER" id="PTHR10072:SF41">
    <property type="entry name" value="IRON-SULFUR CLUSTER ASSEMBLY 1 HOMOLOG, MITOCHONDRIAL"/>
    <property type="match status" value="1"/>
</dbReference>
<proteinExistence type="inferred from homology"/>
<dbReference type="InterPro" id="IPR000361">
    <property type="entry name" value="ATAP_core_dom"/>
</dbReference>
<dbReference type="SUPFAM" id="SSF89360">
    <property type="entry name" value="HesB-like domain"/>
    <property type="match status" value="1"/>
</dbReference>
<dbReference type="Proteomes" id="UP000050640">
    <property type="component" value="Unplaced"/>
</dbReference>
<dbReference type="InterPro" id="IPR010304">
    <property type="entry name" value="SMN_Tudor"/>
</dbReference>
<dbReference type="WBParaSite" id="EEL_0000627501-mRNA-1">
    <property type="protein sequence ID" value="EEL_0000627501-mRNA-1"/>
    <property type="gene ID" value="EEL_0000627501"/>
</dbReference>
<reference evidence="10" key="1">
    <citation type="submission" date="2017-02" db="UniProtKB">
        <authorList>
            <consortium name="WormBaseParasite"/>
        </authorList>
    </citation>
    <scope>IDENTIFICATION</scope>
</reference>
<organism evidence="9 10">
    <name type="scientific">Elaeophora elaphi</name>
    <dbReference type="NCBI Taxonomy" id="1147741"/>
    <lineage>
        <taxon>Eukaryota</taxon>
        <taxon>Metazoa</taxon>
        <taxon>Ecdysozoa</taxon>
        <taxon>Nematoda</taxon>
        <taxon>Chromadorea</taxon>
        <taxon>Rhabditida</taxon>
        <taxon>Spirurina</taxon>
        <taxon>Spiruromorpha</taxon>
        <taxon>Filarioidea</taxon>
        <taxon>Onchocercidae</taxon>
        <taxon>Elaeophora</taxon>
    </lineage>
</organism>
<dbReference type="PANTHER" id="PTHR10072">
    <property type="entry name" value="IRON-SULFUR CLUSTER ASSEMBLY PROTEIN"/>
    <property type="match status" value="1"/>
</dbReference>
<evidence type="ECO:0000256" key="1">
    <source>
        <dbReference type="ARBA" id="ARBA00004408"/>
    </source>
</evidence>
<dbReference type="FunFam" id="2.60.300.12:FF:000001">
    <property type="entry name" value="Iron-binding protein IscA"/>
    <property type="match status" value="1"/>
</dbReference>
<dbReference type="SUPFAM" id="SSF63748">
    <property type="entry name" value="Tudor/PWWP/MBT"/>
    <property type="match status" value="1"/>
</dbReference>
<evidence type="ECO:0000256" key="6">
    <source>
        <dbReference type="ARBA" id="ARBA00023242"/>
    </source>
</evidence>
<keyword evidence="6" id="KW-0539">Nucleus</keyword>
<comment type="similarity">
    <text evidence="3">Belongs to the HesB/IscA family.</text>
</comment>
<dbReference type="GO" id="GO:0015030">
    <property type="term" value="C:Cajal body"/>
    <property type="evidence" value="ECO:0007669"/>
    <property type="project" value="UniProtKB-SubCell"/>
</dbReference>
<dbReference type="InterPro" id="IPR002999">
    <property type="entry name" value="Tudor"/>
</dbReference>
<dbReference type="InterPro" id="IPR035903">
    <property type="entry name" value="HesB-like_dom_sf"/>
</dbReference>
<dbReference type="InterPro" id="IPR042470">
    <property type="entry name" value="RMI1_N_C_sf"/>
</dbReference>
<evidence type="ECO:0000256" key="3">
    <source>
        <dbReference type="ARBA" id="ARBA00006718"/>
    </source>
</evidence>
<evidence type="ECO:0000313" key="10">
    <source>
        <dbReference type="WBParaSite" id="EEL_0000627501-mRNA-1"/>
    </source>
</evidence>
<keyword evidence="9" id="KW-1185">Reference proteome</keyword>
<dbReference type="Gene3D" id="2.60.300.12">
    <property type="entry name" value="HesB-like domain"/>
    <property type="match status" value="1"/>
</dbReference>
<dbReference type="GO" id="GO:0008380">
    <property type="term" value="P:RNA splicing"/>
    <property type="evidence" value="ECO:0007669"/>
    <property type="project" value="UniProtKB-KW"/>
</dbReference>
<dbReference type="Pfam" id="PF01521">
    <property type="entry name" value="Fe-S_biosyn"/>
    <property type="match status" value="1"/>
</dbReference>
<evidence type="ECO:0000259" key="8">
    <source>
        <dbReference type="PROSITE" id="PS50304"/>
    </source>
</evidence>
<dbReference type="STRING" id="1147741.A0A0R3RVW2"/>
<dbReference type="Gene3D" id="2.40.50.770">
    <property type="entry name" value="RecQ-mediated genome instability protein Rmi1, C-terminal domain"/>
    <property type="match status" value="1"/>
</dbReference>
<dbReference type="GO" id="GO:0016226">
    <property type="term" value="P:iron-sulfur cluster assembly"/>
    <property type="evidence" value="ECO:0007669"/>
    <property type="project" value="InterPro"/>
</dbReference>
<dbReference type="InterPro" id="IPR016092">
    <property type="entry name" value="ATAP"/>
</dbReference>
<dbReference type="NCBIfam" id="TIGR00049">
    <property type="entry name" value="iron-sulfur cluster assembly accessory protein"/>
    <property type="match status" value="1"/>
</dbReference>